<dbReference type="EMBL" id="HBIU01025571">
    <property type="protein sequence ID" value="CAE0633133.1"/>
    <property type="molecule type" value="Transcribed_RNA"/>
</dbReference>
<accession>A0A7S3XV32</accession>
<protein>
    <submittedName>
        <fullName evidence="2">Uncharacterized protein</fullName>
    </submittedName>
</protein>
<sequence>MLEADRQADQALTDACSLALRLGQPAMGGGRRVGDDGLGVAQVGRDRQDPGAVDHMEGPRTRRVGRLSPDVEGQHRTALPRLLPHRQFMLGMGRQRRVVDPRHLGPRLQPTRHGQRLLAVRLHAQAQRLQPLEHHPGVKGRQRHADRAQDGPEDVADQCIRPAQRAGHHAPLAVHVLGGRMHHDVGAQRCGALQRRRRIGVVDRQQRARRMSQVRQRADVADLGQRVGRRLGEEQSRRRADSGLPLGQVGLRDKARLDAELAELLREQVDRRAEHRARADDVVARLQRAHGEQQDGAHAGRRGDRRLRALQRRKPRFEAAHGRVAGAAVGEVLGVRELLGRCLGVRLDVGRGQEQAFGVFTMLAGRQRRAHGQRFGAQAGGQRSVGAVTHAGSALATALQRQSAAGRGVFLVALRDPLLADRFEVRQADVAGHVVAVEAARLEARKARAQRGHHALHRIHVLVDQRVGADVGADLLYRAVMGDQFLGRRHVDAIDVRVAYRRGRRCQVDLARPGLAGHLHDLLGRGATHDGVVHQQHVAALELQADGVELLAHALLARSLPRHDEGAADVAVLDEAFAVGLADAVGQLHGRRAAAFRDRDDDVDLVGRHGGDDALRQRLAHVQACLIDRDAVHHRVRAGQVDELEHAGVQRRVVVALLGVHLAGHVNEQRLAGRQVTLQFVACSFQRHAFAGDHELAIGRLAEAQRPDAEGVAEGQQALAGDQRNDGIAALDALLHGAHGVEDFLGRQRQVACGQLQLVGQHVDQHLGVALGVDVTAVDVEQLVLQRMGIRQVAVVHQHDAERRVDVEGLSLFLAVGIAGGRVAHLAEADRARQRAHVAGAEDVAHHAARLVHEALLALHRDDAGGVLTAVLQQQQRVIQELVDGRSSEGADDAAHGEVLDG</sequence>
<feature type="compositionally biased region" description="Basic and acidic residues" evidence="1">
    <location>
        <begin position="44"/>
        <end position="60"/>
    </location>
</feature>
<evidence type="ECO:0000256" key="1">
    <source>
        <dbReference type="SAM" id="MobiDB-lite"/>
    </source>
</evidence>
<evidence type="ECO:0000313" key="2">
    <source>
        <dbReference type="EMBL" id="CAE0633133.1"/>
    </source>
</evidence>
<feature type="region of interest" description="Disordered" evidence="1">
    <location>
        <begin position="25"/>
        <end position="69"/>
    </location>
</feature>
<feature type="region of interest" description="Disordered" evidence="1">
    <location>
        <begin position="132"/>
        <end position="154"/>
    </location>
</feature>
<gene>
    <name evidence="2" type="ORF">HAKA00212_LOCUS11845</name>
</gene>
<reference evidence="2" key="1">
    <citation type="submission" date="2021-01" db="EMBL/GenBank/DDBJ databases">
        <authorList>
            <person name="Corre E."/>
            <person name="Pelletier E."/>
            <person name="Niang G."/>
            <person name="Scheremetjew M."/>
            <person name="Finn R."/>
            <person name="Kale V."/>
            <person name="Holt S."/>
            <person name="Cochrane G."/>
            <person name="Meng A."/>
            <person name="Brown T."/>
            <person name="Cohen L."/>
        </authorList>
    </citation>
    <scope>NUCLEOTIDE SEQUENCE</scope>
    <source>
        <strain evidence="2">CCMP3107</strain>
    </source>
</reference>
<organism evidence="2">
    <name type="scientific">Heterosigma akashiwo</name>
    <name type="common">Chromophytic alga</name>
    <name type="synonym">Heterosigma carterae</name>
    <dbReference type="NCBI Taxonomy" id="2829"/>
    <lineage>
        <taxon>Eukaryota</taxon>
        <taxon>Sar</taxon>
        <taxon>Stramenopiles</taxon>
        <taxon>Ochrophyta</taxon>
        <taxon>Raphidophyceae</taxon>
        <taxon>Chattonellales</taxon>
        <taxon>Chattonellaceae</taxon>
        <taxon>Heterosigma</taxon>
    </lineage>
</organism>
<proteinExistence type="predicted"/>
<name>A0A7S3XV32_HETAK</name>
<dbReference type="AlphaFoldDB" id="A0A7S3XV32"/>